<keyword evidence="3 6" id="KW-0808">Transferase</keyword>
<proteinExistence type="inferred from homology"/>
<evidence type="ECO:0000256" key="1">
    <source>
        <dbReference type="ARBA" id="ARBA00006739"/>
    </source>
</evidence>
<dbReference type="Pfam" id="PF13641">
    <property type="entry name" value="Glyco_tranf_2_3"/>
    <property type="match status" value="1"/>
</dbReference>
<dbReference type="PANTHER" id="PTHR43179:SF12">
    <property type="entry name" value="GALACTOFURANOSYLTRANSFERASE GLFT2"/>
    <property type="match status" value="1"/>
</dbReference>
<sequence>MDSPRVSIVIINWNGWEDTSECLESLFQINYPNFDVIIVDNASEDDSLNKIREYCSGNLSVESSFLKYNHKNKPIDLLEYEEEYDSEFHIKDGKTDQRIILIKNRENIGFPGGNNVGIKFALKFFNPNYILLLNNDTIVNKDFLTELIKNGEFREDIGILGPKIYFYDKPNTIWSAGCKISWKLSRGIHIGSNEFDKGQYNAKKEVEYVSGSAFLIKTEVIQRIGLMDEEYFLYFEESDWTLKANHKGYKSLYVPQAKIWHKVSQSGGGIAKPTGLYYITRNRWIFMRKWSNKGDYLIFIIYQCIGAIIFPIFLSAYYANLKLFKAYYSGLLDALQL</sequence>
<dbReference type="PANTHER" id="PTHR43179">
    <property type="entry name" value="RHAMNOSYLTRANSFERASE WBBL"/>
    <property type="match status" value="1"/>
</dbReference>
<keyword evidence="2" id="KW-0328">Glycosyltransferase</keyword>
<dbReference type="SUPFAM" id="SSF53448">
    <property type="entry name" value="Nucleotide-diphospho-sugar transferases"/>
    <property type="match status" value="1"/>
</dbReference>
<protein>
    <submittedName>
        <fullName evidence="6">Glycosyltransferase family 2 protein</fullName>
    </submittedName>
</protein>
<accession>A0A843AHX6</accession>
<evidence type="ECO:0000256" key="4">
    <source>
        <dbReference type="SAM" id="Phobius"/>
    </source>
</evidence>
<keyword evidence="4" id="KW-1133">Transmembrane helix</keyword>
<dbReference type="RefSeq" id="WP_276698393.1">
    <property type="nucleotide sequence ID" value="NZ_JADIIL010000013.1"/>
</dbReference>
<dbReference type="InterPro" id="IPR001173">
    <property type="entry name" value="Glyco_trans_2-like"/>
</dbReference>
<dbReference type="Gene3D" id="3.90.550.10">
    <property type="entry name" value="Spore Coat Polysaccharide Biosynthesis Protein SpsA, Chain A"/>
    <property type="match status" value="1"/>
</dbReference>
<keyword evidence="4" id="KW-0472">Membrane</keyword>
<feature type="domain" description="Glycosyltransferase 2-like" evidence="5">
    <location>
        <begin position="7"/>
        <end position="61"/>
    </location>
</feature>
<dbReference type="AlphaFoldDB" id="A0A843AHX6"/>
<evidence type="ECO:0000256" key="2">
    <source>
        <dbReference type="ARBA" id="ARBA00022676"/>
    </source>
</evidence>
<evidence type="ECO:0000256" key="3">
    <source>
        <dbReference type="ARBA" id="ARBA00022679"/>
    </source>
</evidence>
<evidence type="ECO:0000313" key="6">
    <source>
        <dbReference type="EMBL" id="MBF4474379.1"/>
    </source>
</evidence>
<gene>
    <name evidence="6" type="ORF">ISP06_02760</name>
</gene>
<evidence type="ECO:0000313" key="7">
    <source>
        <dbReference type="Proteomes" id="UP000606900"/>
    </source>
</evidence>
<name>A0A843AHX6_METFO</name>
<dbReference type="GO" id="GO:0016757">
    <property type="term" value="F:glycosyltransferase activity"/>
    <property type="evidence" value="ECO:0007669"/>
    <property type="project" value="UniProtKB-KW"/>
</dbReference>
<dbReference type="EMBL" id="JADIIL010000013">
    <property type="protein sequence ID" value="MBF4474379.1"/>
    <property type="molecule type" value="Genomic_DNA"/>
</dbReference>
<dbReference type="Pfam" id="PF00535">
    <property type="entry name" value="Glycos_transf_2"/>
    <property type="match status" value="1"/>
</dbReference>
<comment type="caution">
    <text evidence="6">The sequence shown here is derived from an EMBL/GenBank/DDBJ whole genome shotgun (WGS) entry which is preliminary data.</text>
</comment>
<dbReference type="CDD" id="cd04186">
    <property type="entry name" value="GT_2_like_c"/>
    <property type="match status" value="1"/>
</dbReference>
<organism evidence="6 7">
    <name type="scientific">Methanobacterium formicicum</name>
    <dbReference type="NCBI Taxonomy" id="2162"/>
    <lineage>
        <taxon>Archaea</taxon>
        <taxon>Methanobacteriati</taxon>
        <taxon>Methanobacteriota</taxon>
        <taxon>Methanomada group</taxon>
        <taxon>Methanobacteria</taxon>
        <taxon>Methanobacteriales</taxon>
        <taxon>Methanobacteriaceae</taxon>
        <taxon>Methanobacterium</taxon>
    </lineage>
</organism>
<dbReference type="InterPro" id="IPR029044">
    <property type="entry name" value="Nucleotide-diphossugar_trans"/>
</dbReference>
<reference evidence="6" key="1">
    <citation type="submission" date="2020-10" db="EMBL/GenBank/DDBJ databases">
        <title>Dehalococcoides mccartyi of a TCE/Cr reducing biochatode.</title>
        <authorList>
            <person name="Matturro B."/>
        </authorList>
    </citation>
    <scope>NUCLEOTIDE SEQUENCE</scope>
    <source>
        <strain evidence="6">Bin2</strain>
    </source>
</reference>
<keyword evidence="4" id="KW-0812">Transmembrane</keyword>
<feature type="transmembrane region" description="Helical" evidence="4">
    <location>
        <begin position="296"/>
        <end position="319"/>
    </location>
</feature>
<evidence type="ECO:0000259" key="5">
    <source>
        <dbReference type="Pfam" id="PF00535"/>
    </source>
</evidence>
<comment type="similarity">
    <text evidence="1">Belongs to the glycosyltransferase 2 family.</text>
</comment>
<dbReference type="Proteomes" id="UP000606900">
    <property type="component" value="Unassembled WGS sequence"/>
</dbReference>